<organism evidence="3 4">
    <name type="scientific">Pseudocohnilembus persalinus</name>
    <name type="common">Ciliate</name>
    <dbReference type="NCBI Taxonomy" id="266149"/>
    <lineage>
        <taxon>Eukaryota</taxon>
        <taxon>Sar</taxon>
        <taxon>Alveolata</taxon>
        <taxon>Ciliophora</taxon>
        <taxon>Intramacronucleata</taxon>
        <taxon>Oligohymenophorea</taxon>
        <taxon>Scuticociliatia</taxon>
        <taxon>Philasterida</taxon>
        <taxon>Pseudocohnilembidae</taxon>
        <taxon>Pseudocohnilembus</taxon>
    </lineage>
</organism>
<evidence type="ECO:0000259" key="2">
    <source>
        <dbReference type="Pfam" id="PF13864"/>
    </source>
</evidence>
<dbReference type="Proteomes" id="UP000054937">
    <property type="component" value="Unassembled WGS sequence"/>
</dbReference>
<keyword evidence="1" id="KW-0175">Coiled coil</keyword>
<dbReference type="Pfam" id="PF13864">
    <property type="entry name" value="Enkurin"/>
    <property type="match status" value="1"/>
</dbReference>
<evidence type="ECO:0000256" key="1">
    <source>
        <dbReference type="SAM" id="Coils"/>
    </source>
</evidence>
<accession>A0A0V0R810</accession>
<gene>
    <name evidence="3" type="ORF">PPERSA_08760</name>
</gene>
<sequence>MTDISKWSQSTRDWNLVPKASEFPFYKEQKKLPSDTESELYHHYEKYFKNKSKLQKPKNEQQYKYEQELSLEFKSQNNSMGQRRVKKDKFLANNYGCNKLNDSISSFNDQCQHKKPQIPKQSQQKEINNINNQQNQKKNFIQYNKFGPTFNNNLTLKQKQKILNQNYENEKKEKLENDQKQNYGKIPNYLIERQKKEQIQYYQTQQETIRPYSDLLVKWHKDQKAIEQRKQELKNKYNELNRNYQIKFGIKTQVYNDVLKEQKEQMEKEFKRLEKEIKFINQVEKQIETAKKNQNIDINIHDLQHNQKLKNKQINQNKSNLIHFAPCKK</sequence>
<proteinExistence type="predicted"/>
<dbReference type="EMBL" id="LDAU01000027">
    <property type="protein sequence ID" value="KRX10458.1"/>
    <property type="molecule type" value="Genomic_DNA"/>
</dbReference>
<protein>
    <recommendedName>
        <fullName evidence="2">Enkurin domain-containing protein</fullName>
    </recommendedName>
</protein>
<evidence type="ECO:0000313" key="4">
    <source>
        <dbReference type="Proteomes" id="UP000054937"/>
    </source>
</evidence>
<feature type="coiled-coil region" evidence="1">
    <location>
        <begin position="216"/>
        <end position="293"/>
    </location>
</feature>
<name>A0A0V0R810_PSEPJ</name>
<reference evidence="3 4" key="1">
    <citation type="journal article" date="2015" name="Sci. Rep.">
        <title>Genome of the facultative scuticociliatosis pathogen Pseudocohnilembus persalinus provides insight into its virulence through horizontal gene transfer.</title>
        <authorList>
            <person name="Xiong J."/>
            <person name="Wang G."/>
            <person name="Cheng J."/>
            <person name="Tian M."/>
            <person name="Pan X."/>
            <person name="Warren A."/>
            <person name="Jiang C."/>
            <person name="Yuan D."/>
            <person name="Miao W."/>
        </authorList>
    </citation>
    <scope>NUCLEOTIDE SEQUENCE [LARGE SCALE GENOMIC DNA]</scope>
    <source>
        <strain evidence="3">36N120E</strain>
    </source>
</reference>
<dbReference type="InParanoid" id="A0A0V0R810"/>
<feature type="domain" description="Enkurin" evidence="2">
    <location>
        <begin position="184"/>
        <end position="281"/>
    </location>
</feature>
<evidence type="ECO:0000313" key="3">
    <source>
        <dbReference type="EMBL" id="KRX10458.1"/>
    </source>
</evidence>
<dbReference type="InterPro" id="IPR027012">
    <property type="entry name" value="Enkurin_dom"/>
</dbReference>
<comment type="caution">
    <text evidence="3">The sequence shown here is derived from an EMBL/GenBank/DDBJ whole genome shotgun (WGS) entry which is preliminary data.</text>
</comment>
<dbReference type="AlphaFoldDB" id="A0A0V0R810"/>
<keyword evidence="4" id="KW-1185">Reference proteome</keyword>